<evidence type="ECO:0000256" key="10">
    <source>
        <dbReference type="ARBA" id="ARBA00023315"/>
    </source>
</evidence>
<dbReference type="Gene3D" id="3.30.930.10">
    <property type="entry name" value="Bira Bifunctional Protein, Domain 2"/>
    <property type="match status" value="1"/>
</dbReference>
<accession>A0A3L8SK93</accession>
<name>A0A3L8SK93_CHLGU</name>
<proteinExistence type="inferred from homology"/>
<keyword evidence="8 13" id="KW-1133">Transmembrane helix</keyword>
<dbReference type="Pfam" id="PF02060">
    <property type="entry name" value="ISK_Channel"/>
    <property type="match status" value="1"/>
</dbReference>
<dbReference type="EMBL" id="QUSF01000016">
    <property type="protein sequence ID" value="RLW03360.1"/>
    <property type="molecule type" value="Genomic_DNA"/>
</dbReference>
<evidence type="ECO:0000256" key="4">
    <source>
        <dbReference type="ARBA" id="ARBA00007907"/>
    </source>
</evidence>
<dbReference type="EC" id="2.3.1.181" evidence="5"/>
<dbReference type="PROSITE" id="PS51733">
    <property type="entry name" value="BPL_LPL_CATALYTIC"/>
    <property type="match status" value="1"/>
</dbReference>
<gene>
    <name evidence="15" type="ORF">DV515_00006669</name>
</gene>
<dbReference type="UniPathway" id="UPA00538">
    <property type="reaction ID" value="UER00592"/>
</dbReference>
<evidence type="ECO:0000256" key="11">
    <source>
        <dbReference type="ARBA" id="ARBA00030797"/>
    </source>
</evidence>
<evidence type="ECO:0000256" key="7">
    <source>
        <dbReference type="ARBA" id="ARBA00022692"/>
    </source>
</evidence>
<dbReference type="GO" id="GO:0009249">
    <property type="term" value="P:protein lipoylation"/>
    <property type="evidence" value="ECO:0007669"/>
    <property type="project" value="InterPro"/>
</dbReference>
<dbReference type="PANTHER" id="PTHR10993">
    <property type="entry name" value="OCTANOYLTRANSFERASE"/>
    <property type="match status" value="1"/>
</dbReference>
<dbReference type="SUPFAM" id="SSF55681">
    <property type="entry name" value="Class II aaRS and biotin synthetases"/>
    <property type="match status" value="1"/>
</dbReference>
<evidence type="ECO:0000256" key="1">
    <source>
        <dbReference type="ARBA" id="ARBA00004167"/>
    </source>
</evidence>
<comment type="subcellular location">
    <subcellularLocation>
        <location evidence="1">Membrane</location>
        <topology evidence="1">Single-pass membrane protein</topology>
    </subcellularLocation>
</comment>
<evidence type="ECO:0000256" key="6">
    <source>
        <dbReference type="ARBA" id="ARBA00022679"/>
    </source>
</evidence>
<dbReference type="NCBIfam" id="TIGR00214">
    <property type="entry name" value="lipB"/>
    <property type="match status" value="1"/>
</dbReference>
<dbReference type="InterPro" id="IPR004143">
    <property type="entry name" value="BPL_LPL_catalytic"/>
</dbReference>
<feature type="transmembrane region" description="Helical" evidence="13">
    <location>
        <begin position="282"/>
        <end position="304"/>
    </location>
</feature>
<evidence type="ECO:0000256" key="5">
    <source>
        <dbReference type="ARBA" id="ARBA00012334"/>
    </source>
</evidence>
<evidence type="ECO:0000313" key="15">
    <source>
        <dbReference type="EMBL" id="RLW03360.1"/>
    </source>
</evidence>
<comment type="similarity">
    <text evidence="3">Belongs to the potassium channel KCNE family.</text>
</comment>
<dbReference type="GO" id="GO:0016020">
    <property type="term" value="C:membrane"/>
    <property type="evidence" value="ECO:0007669"/>
    <property type="project" value="UniProtKB-SubCell"/>
</dbReference>
<comment type="pathway">
    <text evidence="2">Protein modification; protein lipoylation via endogenous pathway; protein N(6)-(lipoyl)lysine from octanoyl-[acyl-carrier-protein]: step 1/2.</text>
</comment>
<dbReference type="PANTHER" id="PTHR10993:SF7">
    <property type="entry name" value="LIPOYLTRANSFERASE 2, MITOCHONDRIAL-RELATED"/>
    <property type="match status" value="1"/>
</dbReference>
<evidence type="ECO:0000256" key="12">
    <source>
        <dbReference type="ARBA" id="ARBA00033331"/>
    </source>
</evidence>
<protein>
    <recommendedName>
        <fullName evidence="5">lipoyl(octanoyl) transferase</fullName>
        <ecNumber evidence="5">2.3.1.181</ecNumber>
    </recommendedName>
    <alternativeName>
        <fullName evidence="11">Lipoate-protein ligase B</fullName>
    </alternativeName>
    <alternativeName>
        <fullName evidence="12">Lipoyl/octanoyl transferase</fullName>
    </alternativeName>
</protein>
<sequence>MSRRAVRVLRLGAVPYAEALRMQERCVAAARAARVPAAGRGGAEALPAESVVLSEPAQPVYTWGLRGAPGAAAAAALRARGAALVAARRGGHITFHGPGQLLAFPVLDLRRRRLPLRAYVAGLEALVLRLCRRLGLGAARALPPPFTGNRGAQRGVHCGNHITSHGLALNCCTDLSWFEHIVPCGLEGKGVTSLSQELGQHVAVSHVLEPFLDSFQEVFDCTLPAEDMDENNRTLESWHQSLQAVLNALNQTLHGAIPCPGEAPAGVAGATRGGHTGRNANAYMYILFVMTLFAATVGSLILGYTRSRKVDKRSDPYHVYIKNRVSMI</sequence>
<reference evidence="15 16" key="1">
    <citation type="journal article" date="2018" name="Proc. R. Soc. B">
        <title>A non-coding region near Follistatin controls head colour polymorphism in the Gouldian finch.</title>
        <authorList>
            <person name="Toomey M.B."/>
            <person name="Marques C.I."/>
            <person name="Andrade P."/>
            <person name="Araujo P.M."/>
            <person name="Sabatino S."/>
            <person name="Gazda M.A."/>
            <person name="Afonso S."/>
            <person name="Lopes R.J."/>
            <person name="Corbo J.C."/>
            <person name="Carneiro M."/>
        </authorList>
    </citation>
    <scope>NUCLEOTIDE SEQUENCE [LARGE SCALE GENOMIC DNA]</scope>
    <source>
        <strain evidence="15">Red01</strain>
        <tissue evidence="15">Muscle</tissue>
    </source>
</reference>
<keyword evidence="6" id="KW-0808">Transferase</keyword>
<comment type="caution">
    <text evidence="15">The sequence shown here is derived from an EMBL/GenBank/DDBJ whole genome shotgun (WGS) entry which is preliminary data.</text>
</comment>
<evidence type="ECO:0000256" key="3">
    <source>
        <dbReference type="ARBA" id="ARBA00005688"/>
    </source>
</evidence>
<dbReference type="STRING" id="44316.ENSEGOP00005006713"/>
<dbReference type="InterPro" id="IPR000544">
    <property type="entry name" value="Octanoyltransferase"/>
</dbReference>
<dbReference type="InterPro" id="IPR045864">
    <property type="entry name" value="aa-tRNA-synth_II/BPL/LPL"/>
</dbReference>
<comment type="similarity">
    <text evidence="4">Belongs to the LipB family.</text>
</comment>
<keyword evidence="16" id="KW-1185">Reference proteome</keyword>
<evidence type="ECO:0000256" key="13">
    <source>
        <dbReference type="SAM" id="Phobius"/>
    </source>
</evidence>
<dbReference type="GO" id="GO:0005249">
    <property type="term" value="F:voltage-gated potassium channel activity"/>
    <property type="evidence" value="ECO:0007669"/>
    <property type="project" value="InterPro"/>
</dbReference>
<organism evidence="15 16">
    <name type="scientific">Chloebia gouldiae</name>
    <name type="common">Gouldian finch</name>
    <name type="synonym">Erythrura gouldiae</name>
    <dbReference type="NCBI Taxonomy" id="44316"/>
    <lineage>
        <taxon>Eukaryota</taxon>
        <taxon>Metazoa</taxon>
        <taxon>Chordata</taxon>
        <taxon>Craniata</taxon>
        <taxon>Vertebrata</taxon>
        <taxon>Euteleostomi</taxon>
        <taxon>Archelosauria</taxon>
        <taxon>Archosauria</taxon>
        <taxon>Dinosauria</taxon>
        <taxon>Saurischia</taxon>
        <taxon>Theropoda</taxon>
        <taxon>Coelurosauria</taxon>
        <taxon>Aves</taxon>
        <taxon>Neognathae</taxon>
        <taxon>Neoaves</taxon>
        <taxon>Telluraves</taxon>
        <taxon>Australaves</taxon>
        <taxon>Passeriformes</taxon>
        <taxon>Passeroidea</taxon>
        <taxon>Passeridae</taxon>
        <taxon>Chloebia</taxon>
    </lineage>
</organism>
<evidence type="ECO:0000256" key="9">
    <source>
        <dbReference type="ARBA" id="ARBA00023136"/>
    </source>
</evidence>
<dbReference type="GO" id="GO:0033819">
    <property type="term" value="F:lipoyl(octanoyl) transferase activity"/>
    <property type="evidence" value="ECO:0007669"/>
    <property type="project" value="UniProtKB-EC"/>
</dbReference>
<keyword evidence="7 13" id="KW-0812">Transmembrane</keyword>
<dbReference type="OrthoDB" id="9907547at2759"/>
<feature type="domain" description="BPL/LPL catalytic" evidence="14">
    <location>
        <begin position="45"/>
        <end position="223"/>
    </location>
</feature>
<keyword evidence="10" id="KW-0012">Acyltransferase</keyword>
<keyword evidence="9 13" id="KW-0472">Membrane</keyword>
<evidence type="ECO:0000259" key="14">
    <source>
        <dbReference type="PROSITE" id="PS51733"/>
    </source>
</evidence>
<evidence type="ECO:0000256" key="2">
    <source>
        <dbReference type="ARBA" id="ARBA00004821"/>
    </source>
</evidence>
<dbReference type="InterPro" id="IPR000369">
    <property type="entry name" value="K_chnl_KCNE"/>
</dbReference>
<dbReference type="Proteomes" id="UP000276834">
    <property type="component" value="Unassembled WGS sequence"/>
</dbReference>
<dbReference type="Pfam" id="PF21948">
    <property type="entry name" value="LplA-B_cat"/>
    <property type="match status" value="1"/>
</dbReference>
<evidence type="ECO:0000313" key="16">
    <source>
        <dbReference type="Proteomes" id="UP000276834"/>
    </source>
</evidence>
<dbReference type="AlphaFoldDB" id="A0A3L8SK93"/>
<evidence type="ECO:0000256" key="8">
    <source>
        <dbReference type="ARBA" id="ARBA00022989"/>
    </source>
</evidence>